<dbReference type="EMBL" id="SSMQ01000001">
    <property type="protein sequence ID" value="TKD13051.1"/>
    <property type="molecule type" value="Genomic_DNA"/>
</dbReference>
<dbReference type="AlphaFoldDB" id="A0A4U1JJW0"/>
<proteinExistence type="predicted"/>
<comment type="caution">
    <text evidence="2">The sequence shown here is derived from an EMBL/GenBank/DDBJ whole genome shotgun (WGS) entry which is preliminary data.</text>
</comment>
<gene>
    <name evidence="2" type="ORF">E8A74_00395</name>
</gene>
<feature type="chain" id="PRO_5020305089" description="Outer membrane protein beta-barrel domain-containing protein" evidence="1">
    <location>
        <begin position="31"/>
        <end position="260"/>
    </location>
</feature>
<evidence type="ECO:0000313" key="3">
    <source>
        <dbReference type="Proteomes" id="UP000309215"/>
    </source>
</evidence>
<evidence type="ECO:0008006" key="4">
    <source>
        <dbReference type="Google" id="ProtNLM"/>
    </source>
</evidence>
<evidence type="ECO:0000313" key="2">
    <source>
        <dbReference type="EMBL" id="TKD13051.1"/>
    </source>
</evidence>
<dbReference type="OrthoDB" id="9831855at2"/>
<sequence length="260" mass="28138">MVLCTRMPRPLAASLFVFAALALAPGVARADDWSPRDESSSDDVLQSYGLGTNHFGSVAIVYTPRSVFDFEENEQDPPIAGTGALTIAACILPLPTLFGGMGGMEGDITIGFPLFKSYFGGFGANLGLVVQPISFRHLRASLAVGGGFNAHGYGYLKPRIAFTIVPHYIDAEATYRWIPETASNVFGGRTDGLEDEGFGEHKFRASLFVSFRQRKDRDDFSVPGVHLFFEYTRVSGDTEELARVSIRAGDFMSFGLGAAL</sequence>
<feature type="signal peptide" evidence="1">
    <location>
        <begin position="1"/>
        <end position="30"/>
    </location>
</feature>
<protein>
    <recommendedName>
        <fullName evidence="4">Outer membrane protein beta-barrel domain-containing protein</fullName>
    </recommendedName>
</protein>
<keyword evidence="3" id="KW-1185">Reference proteome</keyword>
<dbReference type="Proteomes" id="UP000309215">
    <property type="component" value="Unassembled WGS sequence"/>
</dbReference>
<name>A0A4U1JJW0_9BACT</name>
<evidence type="ECO:0000256" key="1">
    <source>
        <dbReference type="SAM" id="SignalP"/>
    </source>
</evidence>
<organism evidence="2 3">
    <name type="scientific">Polyangium fumosum</name>
    <dbReference type="NCBI Taxonomy" id="889272"/>
    <lineage>
        <taxon>Bacteria</taxon>
        <taxon>Pseudomonadati</taxon>
        <taxon>Myxococcota</taxon>
        <taxon>Polyangia</taxon>
        <taxon>Polyangiales</taxon>
        <taxon>Polyangiaceae</taxon>
        <taxon>Polyangium</taxon>
    </lineage>
</organism>
<keyword evidence="1" id="KW-0732">Signal</keyword>
<accession>A0A4U1JJW0</accession>
<reference evidence="2 3" key="1">
    <citation type="submission" date="2019-04" db="EMBL/GenBank/DDBJ databases">
        <authorList>
            <person name="Li Y."/>
            <person name="Wang J."/>
        </authorList>
    </citation>
    <scope>NUCLEOTIDE SEQUENCE [LARGE SCALE GENOMIC DNA]</scope>
    <source>
        <strain evidence="2 3">DSM 14668</strain>
    </source>
</reference>